<sequence>MFASMMGAVLLLGGCAGNPATRSPATSGDVPTATAASAPPETARRSPNAKPVAHVPLSGPFGGEEAWGTDLAFQGNYAFVGNYEGFTVHDISDPVKPKIVTRVVCPGGQNDISVTGNLLFLSVDDPRDGNTCDSRPSDDPFGGWEGVRIFDISDKTHPRYVKSLATACGSHTHTLVPGKDASTVYLYVSSFGPDENSQTCKPPHDSIAIVEVPVAAPAQAKIVAQPVLFTDGAADDDSTPGATSGCHDITVYPEKNLAAGACLGNGILMDISDPVRPKVLQQVTDAENFSIWHSATFSNDGTRVIFSDELGGGVAPACDAKTGPKRGADAVYDITGDHKLRRRGFFKIPRYQTATENCVAHNGSLLPVPGKTILVQAWYQGGVSVVDFTDPDHPKEIAYVDPAPLSGADEEPKLGGSWSAYYYNGYIYSSDITRGLDVIAIDDPLTDPAKQVKLTELNAQTQVSYPE</sequence>
<gene>
    <name evidence="2" type="ORF">GCM10007964_33000</name>
</gene>
<accession>A0A917R456</accession>
<dbReference type="Proteomes" id="UP000645217">
    <property type="component" value="Unassembled WGS sequence"/>
</dbReference>
<dbReference type="Pfam" id="PF08309">
    <property type="entry name" value="LVIVD"/>
    <property type="match status" value="2"/>
</dbReference>
<reference evidence="2" key="2">
    <citation type="submission" date="2020-09" db="EMBL/GenBank/DDBJ databases">
        <authorList>
            <person name="Sun Q."/>
            <person name="Ohkuma M."/>
        </authorList>
    </citation>
    <scope>NUCLEOTIDE SEQUENCE</scope>
    <source>
        <strain evidence="2">JCM 13064</strain>
    </source>
</reference>
<evidence type="ECO:0000313" key="2">
    <source>
        <dbReference type="EMBL" id="GGK87874.1"/>
    </source>
</evidence>
<evidence type="ECO:0000313" key="3">
    <source>
        <dbReference type="Proteomes" id="UP000645217"/>
    </source>
</evidence>
<organism evidence="2 3">
    <name type="scientific">Sphaerisporangium melleum</name>
    <dbReference type="NCBI Taxonomy" id="321316"/>
    <lineage>
        <taxon>Bacteria</taxon>
        <taxon>Bacillati</taxon>
        <taxon>Actinomycetota</taxon>
        <taxon>Actinomycetes</taxon>
        <taxon>Streptosporangiales</taxon>
        <taxon>Streptosporangiaceae</taxon>
        <taxon>Sphaerisporangium</taxon>
    </lineage>
</organism>
<comment type="caution">
    <text evidence="2">The sequence shown here is derived from an EMBL/GenBank/DDBJ whole genome shotgun (WGS) entry which is preliminary data.</text>
</comment>
<dbReference type="AlphaFoldDB" id="A0A917R456"/>
<protein>
    <recommendedName>
        <fullName evidence="4">Secreted protein</fullName>
    </recommendedName>
</protein>
<feature type="compositionally biased region" description="Low complexity" evidence="1">
    <location>
        <begin position="31"/>
        <end position="41"/>
    </location>
</feature>
<evidence type="ECO:0000256" key="1">
    <source>
        <dbReference type="SAM" id="MobiDB-lite"/>
    </source>
</evidence>
<dbReference type="EMBL" id="BMNT01000016">
    <property type="protein sequence ID" value="GGK87874.1"/>
    <property type="molecule type" value="Genomic_DNA"/>
</dbReference>
<evidence type="ECO:0008006" key="4">
    <source>
        <dbReference type="Google" id="ProtNLM"/>
    </source>
</evidence>
<feature type="region of interest" description="Disordered" evidence="1">
    <location>
        <begin position="22"/>
        <end position="52"/>
    </location>
</feature>
<proteinExistence type="predicted"/>
<keyword evidence="3" id="KW-1185">Reference proteome</keyword>
<dbReference type="RefSeq" id="WP_229691180.1">
    <property type="nucleotide sequence ID" value="NZ_BMNT01000016.1"/>
</dbReference>
<name>A0A917R456_9ACTN</name>
<dbReference type="SUPFAM" id="SSF75011">
    <property type="entry name" value="3-carboxy-cis,cis-mucoante lactonizing enzyme"/>
    <property type="match status" value="1"/>
</dbReference>
<reference evidence="2" key="1">
    <citation type="journal article" date="2014" name="Int. J. Syst. Evol. Microbiol.">
        <title>Complete genome sequence of Corynebacterium casei LMG S-19264T (=DSM 44701T), isolated from a smear-ripened cheese.</title>
        <authorList>
            <consortium name="US DOE Joint Genome Institute (JGI-PGF)"/>
            <person name="Walter F."/>
            <person name="Albersmeier A."/>
            <person name="Kalinowski J."/>
            <person name="Ruckert C."/>
        </authorList>
    </citation>
    <scope>NUCLEOTIDE SEQUENCE</scope>
    <source>
        <strain evidence="2">JCM 13064</strain>
    </source>
</reference>
<dbReference type="InterPro" id="IPR013211">
    <property type="entry name" value="LVIVD"/>
</dbReference>